<keyword evidence="2" id="KW-1133">Transmembrane helix</keyword>
<comment type="caution">
    <text evidence="3">The sequence shown here is derived from an EMBL/GenBank/DDBJ whole genome shotgun (WGS) entry which is preliminary data.</text>
</comment>
<evidence type="ECO:0000313" key="3">
    <source>
        <dbReference type="EMBL" id="GAA1984656.1"/>
    </source>
</evidence>
<sequence>MSRSDSAGRKGRRRSRRAAPDDYVQDGRDQGGAIDVDDASAADDDAYDPAAETAGDGDDQQSRRGRTGVGRGRRSAAKKAAKAGRGRRSAGKPDPVSKFSASALRRVSVLGDRPNQVVYTLAEQSQRKRGSIVLGTLLALCGAALVSLLGVLLVQLVRGETMDGYGDGTNAIVEPPKGHSTLVPRLYQGQTENTDVFAPISERPKDAEPLKEKEVFAEAEKLSLKNYELLLDDSEVTDTCTAVVWGEELQQALVDGSCGAAARGVYQDQDDKFVAQFTLFDLSDAEAAGKVATKLDINDPSNTKPGFILPLEDDIKGLHEGYSQATAQVMGHYLAVFWVARADGSDPGDDDSMATLNVVAMDAAVYVYEEVGAARKQEE</sequence>
<feature type="compositionally biased region" description="Basic residues" evidence="1">
    <location>
        <begin position="63"/>
        <end position="90"/>
    </location>
</feature>
<gene>
    <name evidence="3" type="ORF">GCM10009799_07550</name>
</gene>
<dbReference type="Proteomes" id="UP001501585">
    <property type="component" value="Unassembled WGS sequence"/>
</dbReference>
<evidence type="ECO:0000256" key="2">
    <source>
        <dbReference type="SAM" id="Phobius"/>
    </source>
</evidence>
<keyword evidence="4" id="KW-1185">Reference proteome</keyword>
<dbReference type="RefSeq" id="WP_344106227.1">
    <property type="nucleotide sequence ID" value="NZ_BAAAPC010000003.1"/>
</dbReference>
<feature type="region of interest" description="Disordered" evidence="1">
    <location>
        <begin position="1"/>
        <end position="98"/>
    </location>
</feature>
<evidence type="ECO:0000256" key="1">
    <source>
        <dbReference type="SAM" id="MobiDB-lite"/>
    </source>
</evidence>
<protein>
    <submittedName>
        <fullName evidence="3">Uncharacterized protein</fullName>
    </submittedName>
</protein>
<feature type="compositionally biased region" description="Acidic residues" evidence="1">
    <location>
        <begin position="35"/>
        <end position="47"/>
    </location>
</feature>
<reference evidence="4" key="1">
    <citation type="journal article" date="2019" name="Int. J. Syst. Evol. Microbiol.">
        <title>The Global Catalogue of Microorganisms (GCM) 10K type strain sequencing project: providing services to taxonomists for standard genome sequencing and annotation.</title>
        <authorList>
            <consortium name="The Broad Institute Genomics Platform"/>
            <consortium name="The Broad Institute Genome Sequencing Center for Infectious Disease"/>
            <person name="Wu L."/>
            <person name="Ma J."/>
        </authorList>
    </citation>
    <scope>NUCLEOTIDE SEQUENCE [LARGE SCALE GENOMIC DNA]</scope>
    <source>
        <strain evidence="4">JCM 15313</strain>
    </source>
</reference>
<proteinExistence type="predicted"/>
<accession>A0ABP5DUI3</accession>
<evidence type="ECO:0000313" key="4">
    <source>
        <dbReference type="Proteomes" id="UP001501585"/>
    </source>
</evidence>
<feature type="transmembrane region" description="Helical" evidence="2">
    <location>
        <begin position="132"/>
        <end position="154"/>
    </location>
</feature>
<name>A0ABP5DUI3_9ACTN</name>
<organism evidence="3 4">
    <name type="scientific">Nocardiopsis rhodophaea</name>
    <dbReference type="NCBI Taxonomy" id="280238"/>
    <lineage>
        <taxon>Bacteria</taxon>
        <taxon>Bacillati</taxon>
        <taxon>Actinomycetota</taxon>
        <taxon>Actinomycetes</taxon>
        <taxon>Streptosporangiales</taxon>
        <taxon>Nocardiopsidaceae</taxon>
        <taxon>Nocardiopsis</taxon>
    </lineage>
</organism>
<keyword evidence="2" id="KW-0472">Membrane</keyword>
<dbReference type="EMBL" id="BAAAPC010000003">
    <property type="protein sequence ID" value="GAA1984656.1"/>
    <property type="molecule type" value="Genomic_DNA"/>
</dbReference>
<keyword evidence="2" id="KW-0812">Transmembrane</keyword>